<feature type="compositionally biased region" description="Basic and acidic residues" evidence="1">
    <location>
        <begin position="30"/>
        <end position="44"/>
    </location>
</feature>
<gene>
    <name evidence="2" type="ORF">SCLCIDRAFT_25041</name>
</gene>
<sequence length="92" mass="10538">MEGSDEEEEWDSSENVKEHSQEHEEQDLEGDSREDIEENVKQYAEDDEGDVGMDTEQEVAIPPSLLCRCISFNMSKDKLDNTDLQSSIRKGK</sequence>
<accession>A0A0C3ABJ3</accession>
<protein>
    <submittedName>
        <fullName evidence="2">Uncharacterized protein</fullName>
    </submittedName>
</protein>
<feature type="region of interest" description="Disordered" evidence="1">
    <location>
        <begin position="1"/>
        <end position="52"/>
    </location>
</feature>
<feature type="compositionally biased region" description="Acidic residues" evidence="1">
    <location>
        <begin position="1"/>
        <end position="12"/>
    </location>
</feature>
<proteinExistence type="predicted"/>
<name>A0A0C3ABJ3_9AGAM</name>
<dbReference type="InParanoid" id="A0A0C3ABJ3"/>
<reference evidence="3" key="2">
    <citation type="submission" date="2015-01" db="EMBL/GenBank/DDBJ databases">
        <title>Evolutionary Origins and Diversification of the Mycorrhizal Mutualists.</title>
        <authorList>
            <consortium name="DOE Joint Genome Institute"/>
            <consortium name="Mycorrhizal Genomics Consortium"/>
            <person name="Kohler A."/>
            <person name="Kuo A."/>
            <person name="Nagy L.G."/>
            <person name="Floudas D."/>
            <person name="Copeland A."/>
            <person name="Barry K.W."/>
            <person name="Cichocki N."/>
            <person name="Veneault-Fourrey C."/>
            <person name="LaButti K."/>
            <person name="Lindquist E.A."/>
            <person name="Lipzen A."/>
            <person name="Lundell T."/>
            <person name="Morin E."/>
            <person name="Murat C."/>
            <person name="Riley R."/>
            <person name="Ohm R."/>
            <person name="Sun H."/>
            <person name="Tunlid A."/>
            <person name="Henrissat B."/>
            <person name="Grigoriev I.V."/>
            <person name="Hibbett D.S."/>
            <person name="Martin F."/>
        </authorList>
    </citation>
    <scope>NUCLEOTIDE SEQUENCE [LARGE SCALE GENOMIC DNA]</scope>
    <source>
        <strain evidence="3">Foug A</strain>
    </source>
</reference>
<evidence type="ECO:0000256" key="1">
    <source>
        <dbReference type="SAM" id="MobiDB-lite"/>
    </source>
</evidence>
<keyword evidence="3" id="KW-1185">Reference proteome</keyword>
<dbReference type="Proteomes" id="UP000053989">
    <property type="component" value="Unassembled WGS sequence"/>
</dbReference>
<evidence type="ECO:0000313" key="3">
    <source>
        <dbReference type="Proteomes" id="UP000053989"/>
    </source>
</evidence>
<dbReference type="AlphaFoldDB" id="A0A0C3ABJ3"/>
<dbReference type="HOGENOM" id="CLU_2414582_0_0_1"/>
<dbReference type="EMBL" id="KN822043">
    <property type="protein sequence ID" value="KIM62287.1"/>
    <property type="molecule type" value="Genomic_DNA"/>
</dbReference>
<feature type="compositionally biased region" description="Basic and acidic residues" evidence="1">
    <location>
        <begin position="14"/>
        <end position="23"/>
    </location>
</feature>
<evidence type="ECO:0000313" key="2">
    <source>
        <dbReference type="EMBL" id="KIM62287.1"/>
    </source>
</evidence>
<organism evidence="2 3">
    <name type="scientific">Scleroderma citrinum Foug A</name>
    <dbReference type="NCBI Taxonomy" id="1036808"/>
    <lineage>
        <taxon>Eukaryota</taxon>
        <taxon>Fungi</taxon>
        <taxon>Dikarya</taxon>
        <taxon>Basidiomycota</taxon>
        <taxon>Agaricomycotina</taxon>
        <taxon>Agaricomycetes</taxon>
        <taxon>Agaricomycetidae</taxon>
        <taxon>Boletales</taxon>
        <taxon>Sclerodermatineae</taxon>
        <taxon>Sclerodermataceae</taxon>
        <taxon>Scleroderma</taxon>
    </lineage>
</organism>
<reference evidence="2 3" key="1">
    <citation type="submission" date="2014-04" db="EMBL/GenBank/DDBJ databases">
        <authorList>
            <consortium name="DOE Joint Genome Institute"/>
            <person name="Kuo A."/>
            <person name="Kohler A."/>
            <person name="Nagy L.G."/>
            <person name="Floudas D."/>
            <person name="Copeland A."/>
            <person name="Barry K.W."/>
            <person name="Cichocki N."/>
            <person name="Veneault-Fourrey C."/>
            <person name="LaButti K."/>
            <person name="Lindquist E.A."/>
            <person name="Lipzen A."/>
            <person name="Lundell T."/>
            <person name="Morin E."/>
            <person name="Murat C."/>
            <person name="Sun H."/>
            <person name="Tunlid A."/>
            <person name="Henrissat B."/>
            <person name="Grigoriev I.V."/>
            <person name="Hibbett D.S."/>
            <person name="Martin F."/>
            <person name="Nordberg H.P."/>
            <person name="Cantor M.N."/>
            <person name="Hua S.X."/>
        </authorList>
    </citation>
    <scope>NUCLEOTIDE SEQUENCE [LARGE SCALE GENOMIC DNA]</scope>
    <source>
        <strain evidence="2 3">Foug A</strain>
    </source>
</reference>